<evidence type="ECO:0000256" key="1">
    <source>
        <dbReference type="SAM" id="MobiDB-lite"/>
    </source>
</evidence>
<protein>
    <recommendedName>
        <fullName evidence="2">Tc1-like transposase DDE domain-containing protein</fullName>
    </recommendedName>
</protein>
<dbReference type="Proteomes" id="UP001235939">
    <property type="component" value="Chromosome 17"/>
</dbReference>
<organism evidence="3 4">
    <name type="scientific">Cordylochernes scorpioides</name>
    <dbReference type="NCBI Taxonomy" id="51811"/>
    <lineage>
        <taxon>Eukaryota</taxon>
        <taxon>Metazoa</taxon>
        <taxon>Ecdysozoa</taxon>
        <taxon>Arthropoda</taxon>
        <taxon>Chelicerata</taxon>
        <taxon>Arachnida</taxon>
        <taxon>Pseudoscorpiones</taxon>
        <taxon>Cheliferoidea</taxon>
        <taxon>Chernetidae</taxon>
        <taxon>Cordylochernes</taxon>
    </lineage>
</organism>
<dbReference type="InterPro" id="IPR038717">
    <property type="entry name" value="Tc1-like_DDE_dom"/>
</dbReference>
<dbReference type="EMBL" id="CP092879">
    <property type="protein sequence ID" value="UYV79128.1"/>
    <property type="molecule type" value="Genomic_DNA"/>
</dbReference>
<dbReference type="InterPro" id="IPR052709">
    <property type="entry name" value="Transposase-MT_Hybrid"/>
</dbReference>
<dbReference type="PANTHER" id="PTHR46060:SF1">
    <property type="entry name" value="MARINER MOS1 TRANSPOSASE-LIKE PROTEIN"/>
    <property type="match status" value="1"/>
</dbReference>
<feature type="domain" description="Tc1-like transposase DDE" evidence="2">
    <location>
        <begin position="437"/>
        <end position="553"/>
    </location>
</feature>
<dbReference type="Pfam" id="PF01359">
    <property type="entry name" value="Transposase_1"/>
    <property type="match status" value="1"/>
</dbReference>
<gene>
    <name evidence="3" type="ORF">LAZ67_17001194</name>
</gene>
<dbReference type="Gene3D" id="1.10.10.1450">
    <property type="match status" value="1"/>
</dbReference>
<dbReference type="InterPro" id="IPR036397">
    <property type="entry name" value="RNaseH_sf"/>
</dbReference>
<dbReference type="Gene3D" id="3.30.420.10">
    <property type="entry name" value="Ribonuclease H-like superfamily/Ribonuclease H"/>
    <property type="match status" value="2"/>
</dbReference>
<keyword evidence="4" id="KW-1185">Reference proteome</keyword>
<evidence type="ECO:0000313" key="4">
    <source>
        <dbReference type="Proteomes" id="UP001235939"/>
    </source>
</evidence>
<sequence length="553" mass="64195">MNQRTCIKFSVKNEIKCVDAFRMLSVAYGEATLDRNNVYRWYRMFSEGREDVNDEERAGRPSTSTTDEKINEVEKMILANRRITVREVAEDLNISIGSCHSIFINDLGMRRVAAKFKVITGDEAWVYGYDVETKAQSSQWKLPHEPRPKKARQVRSNVKVLLTVFFDCRGVVHHEFLPQGRTANKEYYLQVMRNFREAIRQKRPDLWKNKNWLLQHDNAPAHTSLLVRDFLAKNNTLMMPQPPYSPELAPCVFILFPKQKKPMKGRRYATLDEIKTASKEELKKILKNDFLKCFENWKNRWHKCIISHGDYFEGDKIGFHSRVKAKTSLQDNDVPIDDTTQSRSSRRKKKDAKLLPYGSCDPQLEIIVDTDVDLTCFCQGFHRSLGTLSLVPLRPFSCGVKSGFVVRYRQFNLPYRCYIAFLELPLIVILMLDSLNGDSRRVRVWRRRGERSNPAAIVERPTVRLRGILVWGAIAYDSWSPLLRIQGTMTAQRYVDDVLRPVILPYLQGVPNALYQQDNARPHTARISQQALQDVQMLPWPPYSPDLSLIEHV</sequence>
<evidence type="ECO:0000313" key="3">
    <source>
        <dbReference type="EMBL" id="UYV79128.1"/>
    </source>
</evidence>
<proteinExistence type="predicted"/>
<reference evidence="3 4" key="1">
    <citation type="submission" date="2022-01" db="EMBL/GenBank/DDBJ databases">
        <title>A chromosomal length assembly of Cordylochernes scorpioides.</title>
        <authorList>
            <person name="Zeh D."/>
            <person name="Zeh J."/>
        </authorList>
    </citation>
    <scope>NUCLEOTIDE SEQUENCE [LARGE SCALE GENOMIC DNA]</scope>
    <source>
        <strain evidence="3">IN4F17</strain>
        <tissue evidence="3">Whole Body</tissue>
    </source>
</reference>
<evidence type="ECO:0000259" key="2">
    <source>
        <dbReference type="Pfam" id="PF13358"/>
    </source>
</evidence>
<dbReference type="PANTHER" id="PTHR46060">
    <property type="entry name" value="MARINER MOS1 TRANSPOSASE-LIKE PROTEIN"/>
    <property type="match status" value="1"/>
</dbReference>
<dbReference type="Pfam" id="PF13358">
    <property type="entry name" value="DDE_3"/>
    <property type="match status" value="1"/>
</dbReference>
<dbReference type="InterPro" id="IPR001888">
    <property type="entry name" value="Transposase_1"/>
</dbReference>
<accession>A0ABY6LD75</accession>
<feature type="region of interest" description="Disordered" evidence="1">
    <location>
        <begin position="330"/>
        <end position="350"/>
    </location>
</feature>
<name>A0ABY6LD75_9ARAC</name>